<feature type="transmembrane region" description="Helical" evidence="11">
    <location>
        <begin position="229"/>
        <end position="257"/>
    </location>
</feature>
<keyword evidence="2 11" id="KW-0808">Transferase</keyword>
<organism evidence="14 15">
    <name type="scientific">Claviceps humidiphila</name>
    <dbReference type="NCBI Taxonomy" id="1294629"/>
    <lineage>
        <taxon>Eukaryota</taxon>
        <taxon>Fungi</taxon>
        <taxon>Dikarya</taxon>
        <taxon>Ascomycota</taxon>
        <taxon>Pezizomycotina</taxon>
        <taxon>Sordariomycetes</taxon>
        <taxon>Hypocreomycetidae</taxon>
        <taxon>Hypocreales</taxon>
        <taxon>Clavicipitaceae</taxon>
        <taxon>Claviceps</taxon>
    </lineage>
</organism>
<dbReference type="PROSITE" id="PS50216">
    <property type="entry name" value="DHHC"/>
    <property type="match status" value="1"/>
</dbReference>
<feature type="domain" description="Palmitoyltransferase DHHC" evidence="13">
    <location>
        <begin position="147"/>
        <end position="267"/>
    </location>
</feature>
<evidence type="ECO:0000256" key="10">
    <source>
        <dbReference type="ARBA" id="ARBA00048048"/>
    </source>
</evidence>
<dbReference type="Pfam" id="PF01529">
    <property type="entry name" value="DHHC"/>
    <property type="match status" value="1"/>
</dbReference>
<feature type="transmembrane region" description="Helical" evidence="11">
    <location>
        <begin position="21"/>
        <end position="44"/>
    </location>
</feature>
<dbReference type="GO" id="GO:0019706">
    <property type="term" value="F:protein-cysteine S-palmitoyltransferase activity"/>
    <property type="evidence" value="ECO:0007669"/>
    <property type="project" value="UniProtKB-EC"/>
</dbReference>
<dbReference type="EC" id="2.3.1.225" evidence="11"/>
<comment type="similarity">
    <text evidence="9">Belongs to the DHHC palmitoyltransferase family. PFA5 subfamily.</text>
</comment>
<dbReference type="AlphaFoldDB" id="A0A9P7PYL9"/>
<protein>
    <recommendedName>
        <fullName evidence="11">Palmitoyltransferase</fullName>
        <ecNumber evidence="11">2.3.1.225</ecNumber>
    </recommendedName>
</protein>
<evidence type="ECO:0000313" key="14">
    <source>
        <dbReference type="EMBL" id="KAG6114118.1"/>
    </source>
</evidence>
<accession>A0A9P7PYL9</accession>
<evidence type="ECO:0000256" key="1">
    <source>
        <dbReference type="ARBA" id="ARBA00004141"/>
    </source>
</evidence>
<evidence type="ECO:0000256" key="7">
    <source>
        <dbReference type="ARBA" id="ARBA00023288"/>
    </source>
</evidence>
<evidence type="ECO:0000256" key="2">
    <source>
        <dbReference type="ARBA" id="ARBA00022679"/>
    </source>
</evidence>
<dbReference type="GO" id="GO:0006612">
    <property type="term" value="P:protein targeting to membrane"/>
    <property type="evidence" value="ECO:0007669"/>
    <property type="project" value="TreeGrafter"/>
</dbReference>
<evidence type="ECO:0000256" key="6">
    <source>
        <dbReference type="ARBA" id="ARBA00023139"/>
    </source>
</evidence>
<keyword evidence="7" id="KW-0449">Lipoprotein</keyword>
<dbReference type="Proteomes" id="UP000732380">
    <property type="component" value="Unassembled WGS sequence"/>
</dbReference>
<comment type="subcellular location">
    <subcellularLocation>
        <location evidence="1">Membrane</location>
        <topology evidence="1">Multi-pass membrane protein</topology>
    </subcellularLocation>
</comment>
<evidence type="ECO:0000256" key="5">
    <source>
        <dbReference type="ARBA" id="ARBA00023136"/>
    </source>
</evidence>
<proteinExistence type="inferred from homology"/>
<evidence type="ECO:0000256" key="4">
    <source>
        <dbReference type="ARBA" id="ARBA00022989"/>
    </source>
</evidence>
<feature type="transmembrane region" description="Helical" evidence="11">
    <location>
        <begin position="193"/>
        <end position="217"/>
    </location>
</feature>
<keyword evidence="3 11" id="KW-0812">Transmembrane</keyword>
<comment type="catalytic activity">
    <reaction evidence="10 11">
        <text>L-cysteinyl-[protein] + hexadecanoyl-CoA = S-hexadecanoyl-L-cysteinyl-[protein] + CoA</text>
        <dbReference type="Rhea" id="RHEA:36683"/>
        <dbReference type="Rhea" id="RHEA-COMP:10131"/>
        <dbReference type="Rhea" id="RHEA-COMP:11032"/>
        <dbReference type="ChEBI" id="CHEBI:29950"/>
        <dbReference type="ChEBI" id="CHEBI:57287"/>
        <dbReference type="ChEBI" id="CHEBI:57379"/>
        <dbReference type="ChEBI" id="CHEBI:74151"/>
        <dbReference type="EC" id="2.3.1.225"/>
    </reaction>
</comment>
<dbReference type="PANTHER" id="PTHR22883">
    <property type="entry name" value="ZINC FINGER DHHC DOMAIN CONTAINING PROTEIN"/>
    <property type="match status" value="1"/>
</dbReference>
<sequence length="415" mass="46671">MAPSRSPNRAGARWTMRIVPLCMICIFGLATYAVVVRLCVQYVSRSLHNTAVAIVVLVLYCLLFILALASYLRVFFAIQRDPGFVPLLRDIPSKSLDPAEKKGRKYRSSRLPDPETASWCPPDTDLDSPGLETFYSRDVFSCEVDGRPRWCSNCRQWKPDRAHHSSELGRCVRKMDHLCPWVGGMVSETSFNFFFHFTFYATWFCALCLAISVYCLTHQLNSQDTTVDGWVIAIVALSAFFLLFAFGMTLTAGRYIFTNTTNIDLLRKRQFSSLAVRIPSGTPPSSTYKTITYPLQITQNDPSTSDAHLPDCSTGSAIDMNAARDKQATRTFAILTVGGRENPWDLGLRENWESVMGTTVVEWFLPLRHSPCCNHDSMLSEYPVGPLVSELRRRYGVPDLDDGVSRDGPREVGRV</sequence>
<feature type="transmembrane region" description="Helical" evidence="11">
    <location>
        <begin position="50"/>
        <end position="72"/>
    </location>
</feature>
<dbReference type="InterPro" id="IPR039859">
    <property type="entry name" value="PFA4/ZDH16/20/ERF2-like"/>
</dbReference>
<evidence type="ECO:0000259" key="13">
    <source>
        <dbReference type="Pfam" id="PF01529"/>
    </source>
</evidence>
<gene>
    <name evidence="14" type="ORF">E4U13_003502</name>
</gene>
<evidence type="ECO:0000256" key="11">
    <source>
        <dbReference type="RuleBase" id="RU079119"/>
    </source>
</evidence>
<evidence type="ECO:0000256" key="3">
    <source>
        <dbReference type="ARBA" id="ARBA00022692"/>
    </source>
</evidence>
<dbReference type="InterPro" id="IPR001594">
    <property type="entry name" value="Palmitoyltrfase_DHHC"/>
</dbReference>
<evidence type="ECO:0000256" key="8">
    <source>
        <dbReference type="ARBA" id="ARBA00023315"/>
    </source>
</evidence>
<dbReference type="EMBL" id="SRQM01000273">
    <property type="protein sequence ID" value="KAG6114118.1"/>
    <property type="molecule type" value="Genomic_DNA"/>
</dbReference>
<comment type="caution">
    <text evidence="14">The sequence shown here is derived from an EMBL/GenBank/DDBJ whole genome shotgun (WGS) entry which is preliminary data.</text>
</comment>
<name>A0A9P7PYL9_9HYPO</name>
<evidence type="ECO:0000313" key="15">
    <source>
        <dbReference type="Proteomes" id="UP000732380"/>
    </source>
</evidence>
<keyword evidence="5 11" id="KW-0472">Membrane</keyword>
<comment type="domain">
    <text evidence="11">The DHHC domain is required for palmitoyltransferase activity.</text>
</comment>
<keyword evidence="4 11" id="KW-1133">Transmembrane helix</keyword>
<dbReference type="GO" id="GO:0005794">
    <property type="term" value="C:Golgi apparatus"/>
    <property type="evidence" value="ECO:0007669"/>
    <property type="project" value="TreeGrafter"/>
</dbReference>
<dbReference type="PANTHER" id="PTHR22883:SF23">
    <property type="entry name" value="PALMITOYLTRANSFERASE ZDHHC6"/>
    <property type="match status" value="1"/>
</dbReference>
<reference evidence="14 15" key="1">
    <citation type="journal article" date="2020" name="bioRxiv">
        <title>Whole genome comparisons of ergot fungi reveals the divergence and evolution of species within the genus Claviceps are the result of varying mechanisms driving genome evolution and host range expansion.</title>
        <authorList>
            <person name="Wyka S.A."/>
            <person name="Mondo S.J."/>
            <person name="Liu M."/>
            <person name="Dettman J."/>
            <person name="Nalam V."/>
            <person name="Broders K.D."/>
        </authorList>
    </citation>
    <scope>NUCLEOTIDE SEQUENCE [LARGE SCALE GENOMIC DNA]</scope>
    <source>
        <strain evidence="14 15">LM576</strain>
    </source>
</reference>
<keyword evidence="6" id="KW-0564">Palmitate</keyword>
<dbReference type="GO" id="GO:0005783">
    <property type="term" value="C:endoplasmic reticulum"/>
    <property type="evidence" value="ECO:0007669"/>
    <property type="project" value="TreeGrafter"/>
</dbReference>
<dbReference type="GO" id="GO:0016020">
    <property type="term" value="C:membrane"/>
    <property type="evidence" value="ECO:0007669"/>
    <property type="project" value="UniProtKB-SubCell"/>
</dbReference>
<evidence type="ECO:0000256" key="9">
    <source>
        <dbReference type="ARBA" id="ARBA00038298"/>
    </source>
</evidence>
<keyword evidence="8 11" id="KW-0012">Acyltransferase</keyword>
<keyword evidence="15" id="KW-1185">Reference proteome</keyword>
<feature type="region of interest" description="Disordered" evidence="12">
    <location>
        <begin position="97"/>
        <end position="117"/>
    </location>
</feature>
<evidence type="ECO:0000256" key="12">
    <source>
        <dbReference type="SAM" id="MobiDB-lite"/>
    </source>
</evidence>